<evidence type="ECO:0000256" key="1">
    <source>
        <dbReference type="ARBA" id="ARBA00001946"/>
    </source>
</evidence>
<evidence type="ECO:0000256" key="6">
    <source>
        <dbReference type="ARBA" id="ARBA00022679"/>
    </source>
</evidence>
<evidence type="ECO:0000256" key="3">
    <source>
        <dbReference type="ARBA" id="ARBA00012700"/>
    </source>
</evidence>
<keyword evidence="7" id="KW-0677">Repeat</keyword>
<evidence type="ECO:0000256" key="8">
    <source>
        <dbReference type="ARBA" id="ARBA00022842"/>
    </source>
</evidence>
<dbReference type="EC" id="2.5.1.59" evidence="3"/>
<dbReference type="FunCoup" id="A0A084QFX1">
    <property type="interactions" value="179"/>
</dbReference>
<dbReference type="GO" id="GO:0004660">
    <property type="term" value="F:protein farnesyltransferase activity"/>
    <property type="evidence" value="ECO:0007669"/>
    <property type="project" value="UniProtKB-EC"/>
</dbReference>
<dbReference type="GO" id="GO:0005965">
    <property type="term" value="C:protein farnesyltransferase complex"/>
    <property type="evidence" value="ECO:0007669"/>
    <property type="project" value="TreeGrafter"/>
</dbReference>
<sequence>MAPKPKPSGAVLQARFLKPLRLTELRTAVASEYKSITIRERALQQYYELCPVYKRVDEVGVTGLTPKEFNIWAHSQCIRPLRQGKISFPPKVEREFWKFVDKENIVWPQPEKNPVWGKDKNGRDLGTYTVEEYETRNKKASQLVVLDIYHDQFLWLRDSAKEKGEKLDPEVIEEEKKRRKEMAALKHELYGVYMGPLAQDPEWDDIVPIPLDEPEDALAKIAYPDYYAEAVSYLRAVMARNELSQRSLRLTEHVISMNPAHYTVWLYRIKIVKHLNIPISDEIEWLNEVALSNLKNYQIWHHRQLLLDYYYPSIAGDESAVKELARSEIEFVTRMLEEDTKNYHVWSYRHNLVSKLGLWNIGELLSTQNLIEDDLRNNSAWSHRFFLVFDDPKLQPQGGDASAPHTVPDDVLDREVNYAKEKIALAPQNQSAWNYLRGALTRGGRPFGTVQQFAEQFVSALGQDAEDVRSSHALDLLAEIYADQGDRDRSRLALQRLGEKWDPVREGYWKYRVSQLETAA</sequence>
<evidence type="ECO:0000313" key="14">
    <source>
        <dbReference type="EMBL" id="KFA62856.1"/>
    </source>
</evidence>
<evidence type="ECO:0000313" key="15">
    <source>
        <dbReference type="Proteomes" id="UP000028524"/>
    </source>
</evidence>
<dbReference type="HOGENOM" id="CLU_026582_4_0_1"/>
<dbReference type="Pfam" id="PF01239">
    <property type="entry name" value="PPTA"/>
    <property type="match status" value="5"/>
</dbReference>
<evidence type="ECO:0000256" key="11">
    <source>
        <dbReference type="ARBA" id="ARBA00042436"/>
    </source>
</evidence>
<evidence type="ECO:0000256" key="4">
    <source>
        <dbReference type="ARBA" id="ARBA00012702"/>
    </source>
</evidence>
<comment type="similarity">
    <text evidence="2">Belongs to the protein prenyltransferase subunit alpha family.</text>
</comment>
<keyword evidence="15" id="KW-1185">Reference proteome</keyword>
<dbReference type="PANTHER" id="PTHR11129:SF1">
    <property type="entry name" value="PROTEIN FARNESYLTRANSFERASE_GERANYLGERANYLTRANSFERASE TYPE-1 SUBUNIT ALPHA"/>
    <property type="match status" value="1"/>
</dbReference>
<dbReference type="GO" id="GO:0004662">
    <property type="term" value="F:CAAX-protein geranylgeranyltransferase activity"/>
    <property type="evidence" value="ECO:0007669"/>
    <property type="project" value="UniProtKB-EC"/>
</dbReference>
<name>A0A084QFX1_STAC4</name>
<evidence type="ECO:0000256" key="5">
    <source>
        <dbReference type="ARBA" id="ARBA00022602"/>
    </source>
</evidence>
<protein>
    <recommendedName>
        <fullName evidence="9">Protein farnesyltransferase/geranylgeranyltransferase type-1 subunit alpha</fullName>
        <ecNumber evidence="4">2.5.1.58</ecNumber>
        <ecNumber evidence="3">2.5.1.59</ecNumber>
    </recommendedName>
    <alternativeName>
        <fullName evidence="12">CAAX farnesyltransferase subunit alpha</fullName>
    </alternativeName>
    <alternativeName>
        <fullName evidence="11">FTase-alpha</fullName>
    </alternativeName>
    <alternativeName>
        <fullName evidence="10">Ras proteins prenyltransferase subunit alpha</fullName>
    </alternativeName>
    <alternativeName>
        <fullName evidence="13">Type I protein geranyl-geranyltransferase subunit alpha</fullName>
    </alternativeName>
</protein>
<dbReference type="Gene3D" id="1.25.40.120">
    <property type="entry name" value="Protein prenylyltransferase"/>
    <property type="match status" value="1"/>
</dbReference>
<organism evidence="14 15">
    <name type="scientific">Stachybotrys chlorohalonatus (strain IBT 40285)</name>
    <dbReference type="NCBI Taxonomy" id="1283841"/>
    <lineage>
        <taxon>Eukaryota</taxon>
        <taxon>Fungi</taxon>
        <taxon>Dikarya</taxon>
        <taxon>Ascomycota</taxon>
        <taxon>Pezizomycotina</taxon>
        <taxon>Sordariomycetes</taxon>
        <taxon>Hypocreomycetidae</taxon>
        <taxon>Hypocreales</taxon>
        <taxon>Stachybotryaceae</taxon>
        <taxon>Stachybotrys</taxon>
    </lineage>
</organism>
<gene>
    <name evidence="14" type="ORF">S40285_02270</name>
</gene>
<evidence type="ECO:0000256" key="12">
    <source>
        <dbReference type="ARBA" id="ARBA00043086"/>
    </source>
</evidence>
<keyword evidence="5" id="KW-0637">Prenyltransferase</keyword>
<reference evidence="14 15" key="1">
    <citation type="journal article" date="2014" name="BMC Genomics">
        <title>Comparative genome sequencing reveals chemotype-specific gene clusters in the toxigenic black mold Stachybotrys.</title>
        <authorList>
            <person name="Semeiks J."/>
            <person name="Borek D."/>
            <person name="Otwinowski Z."/>
            <person name="Grishin N.V."/>
        </authorList>
    </citation>
    <scope>NUCLEOTIDE SEQUENCE [LARGE SCALE GENOMIC DNA]</scope>
    <source>
        <strain evidence="14 15">IBT 40285</strain>
    </source>
</reference>
<dbReference type="STRING" id="1283841.A0A084QFX1"/>
<dbReference type="PROSITE" id="PS51147">
    <property type="entry name" value="PFTA"/>
    <property type="match status" value="5"/>
</dbReference>
<accession>A0A084QFX1</accession>
<keyword evidence="8" id="KW-0460">Magnesium</keyword>
<comment type="cofactor">
    <cofactor evidence="1">
        <name>Mg(2+)</name>
        <dbReference type="ChEBI" id="CHEBI:18420"/>
    </cofactor>
</comment>
<dbReference type="EC" id="2.5.1.58" evidence="4"/>
<dbReference type="EMBL" id="KL660774">
    <property type="protein sequence ID" value="KFA62856.1"/>
    <property type="molecule type" value="Genomic_DNA"/>
</dbReference>
<evidence type="ECO:0000256" key="9">
    <source>
        <dbReference type="ARBA" id="ARBA00040965"/>
    </source>
</evidence>
<keyword evidence="6" id="KW-0808">Transferase</keyword>
<dbReference type="GO" id="GO:0005953">
    <property type="term" value="C:CAAX-protein geranylgeranyltransferase complex"/>
    <property type="evidence" value="ECO:0007669"/>
    <property type="project" value="TreeGrafter"/>
</dbReference>
<evidence type="ECO:0000256" key="7">
    <source>
        <dbReference type="ARBA" id="ARBA00022737"/>
    </source>
</evidence>
<evidence type="ECO:0000256" key="10">
    <source>
        <dbReference type="ARBA" id="ARBA00041392"/>
    </source>
</evidence>
<dbReference type="InterPro" id="IPR002088">
    <property type="entry name" value="Prenyl_trans_a"/>
</dbReference>
<dbReference type="OrthoDB" id="272289at2759"/>
<proteinExistence type="inferred from homology"/>
<dbReference type="OMA" id="PFSNKTE"/>
<dbReference type="InParanoid" id="A0A084QFX1"/>
<evidence type="ECO:0000256" key="13">
    <source>
        <dbReference type="ARBA" id="ARBA00043219"/>
    </source>
</evidence>
<dbReference type="AlphaFoldDB" id="A0A084QFX1"/>
<dbReference type="PANTHER" id="PTHR11129">
    <property type="entry name" value="PROTEIN FARNESYLTRANSFERASE ALPHA SUBUNIT/RAB GERANYLGERANYL TRANSFERASE ALPHA SUBUNIT"/>
    <property type="match status" value="1"/>
</dbReference>
<evidence type="ECO:0000256" key="2">
    <source>
        <dbReference type="ARBA" id="ARBA00006734"/>
    </source>
</evidence>
<dbReference type="SUPFAM" id="SSF48439">
    <property type="entry name" value="Protein prenylyltransferase"/>
    <property type="match status" value="1"/>
</dbReference>
<dbReference type="Proteomes" id="UP000028524">
    <property type="component" value="Unassembled WGS sequence"/>
</dbReference>